<dbReference type="RefSeq" id="XP_040626892.1">
    <property type="nucleotide sequence ID" value="XM_040770417.1"/>
</dbReference>
<keyword evidence="1" id="KW-0479">Metal-binding</keyword>
<keyword evidence="1" id="KW-0408">Iron</keyword>
<keyword evidence="5" id="KW-1185">Reference proteome</keyword>
<dbReference type="EMBL" id="JH795868">
    <property type="protein sequence ID" value="EJT99994.1"/>
    <property type="molecule type" value="Genomic_DNA"/>
</dbReference>
<dbReference type="OMA" id="FAKITNH"/>
<feature type="compositionally biased region" description="Polar residues" evidence="2">
    <location>
        <begin position="262"/>
        <end position="276"/>
    </location>
</feature>
<evidence type="ECO:0000313" key="5">
    <source>
        <dbReference type="Proteomes" id="UP000030653"/>
    </source>
</evidence>
<evidence type="ECO:0000259" key="3">
    <source>
        <dbReference type="PROSITE" id="PS51471"/>
    </source>
</evidence>
<feature type="region of interest" description="Disordered" evidence="2">
    <location>
        <begin position="258"/>
        <end position="278"/>
    </location>
</feature>
<sequence length="335" mass="37553">MSPLAGNVVPVVDFSEFINPPSPEIKQAVANRIVKAFCTVGFVYLVNHGIPLESIDECYDWSKKFFALPVEEKKFCLRVHPPTGPYHRGWSGVANSGPGPVVREAMELSRDDVPAFPNRWPSESSLPGFRAFCLQFFSTCHHTQLQILSAIALGLGLPEEYFSPYHSEAENQLRFLFYLPVSEEALRTREEERLDAHTDIRTLTMLFQDEVGGLEVEDPGNPGVFRASPPIRGAMIINIGDLLARWTNDVLHSPLHRVTAPPLSSSSEQDAGNRNRMTPPRYSIPYFATPNLDAVIDCVPGSWGEGKMKKYEPISVRDYINMTVSSKHRGYNYVK</sequence>
<dbReference type="STRING" id="1858805.M5FWC6"/>
<evidence type="ECO:0000256" key="1">
    <source>
        <dbReference type="RuleBase" id="RU003682"/>
    </source>
</evidence>
<evidence type="ECO:0000313" key="4">
    <source>
        <dbReference type="EMBL" id="EJT99994.1"/>
    </source>
</evidence>
<dbReference type="InterPro" id="IPR005123">
    <property type="entry name" value="Oxoglu/Fe-dep_dioxygenase_dom"/>
</dbReference>
<dbReference type="SUPFAM" id="SSF51197">
    <property type="entry name" value="Clavaminate synthase-like"/>
    <property type="match status" value="1"/>
</dbReference>
<accession>M5FWC6</accession>
<gene>
    <name evidence="4" type="ORF">DACRYDRAFT_117604</name>
</gene>
<dbReference type="PROSITE" id="PS51471">
    <property type="entry name" value="FE2OG_OXY"/>
    <property type="match status" value="1"/>
</dbReference>
<dbReference type="InterPro" id="IPR044861">
    <property type="entry name" value="IPNS-like_FE2OG_OXY"/>
</dbReference>
<dbReference type="PRINTS" id="PR00682">
    <property type="entry name" value="IPNSYNTHASE"/>
</dbReference>
<dbReference type="Gene3D" id="2.60.120.330">
    <property type="entry name" value="B-lactam Antibiotic, Isopenicillin N Synthase, Chain"/>
    <property type="match status" value="1"/>
</dbReference>
<dbReference type="HOGENOM" id="CLU_010119_6_1_1"/>
<reference evidence="4 5" key="1">
    <citation type="journal article" date="2012" name="Science">
        <title>The Paleozoic origin of enzymatic lignin decomposition reconstructed from 31 fungal genomes.</title>
        <authorList>
            <person name="Floudas D."/>
            <person name="Binder M."/>
            <person name="Riley R."/>
            <person name="Barry K."/>
            <person name="Blanchette R.A."/>
            <person name="Henrissat B."/>
            <person name="Martinez A.T."/>
            <person name="Otillar R."/>
            <person name="Spatafora J.W."/>
            <person name="Yadav J.S."/>
            <person name="Aerts A."/>
            <person name="Benoit I."/>
            <person name="Boyd A."/>
            <person name="Carlson A."/>
            <person name="Copeland A."/>
            <person name="Coutinho P.M."/>
            <person name="de Vries R.P."/>
            <person name="Ferreira P."/>
            <person name="Findley K."/>
            <person name="Foster B."/>
            <person name="Gaskell J."/>
            <person name="Glotzer D."/>
            <person name="Gorecki P."/>
            <person name="Heitman J."/>
            <person name="Hesse C."/>
            <person name="Hori C."/>
            <person name="Igarashi K."/>
            <person name="Jurgens J.A."/>
            <person name="Kallen N."/>
            <person name="Kersten P."/>
            <person name="Kohler A."/>
            <person name="Kuees U."/>
            <person name="Kumar T.K.A."/>
            <person name="Kuo A."/>
            <person name="LaButti K."/>
            <person name="Larrondo L.F."/>
            <person name="Lindquist E."/>
            <person name="Ling A."/>
            <person name="Lombard V."/>
            <person name="Lucas S."/>
            <person name="Lundell T."/>
            <person name="Martin R."/>
            <person name="McLaughlin D.J."/>
            <person name="Morgenstern I."/>
            <person name="Morin E."/>
            <person name="Murat C."/>
            <person name="Nagy L.G."/>
            <person name="Nolan M."/>
            <person name="Ohm R.A."/>
            <person name="Patyshakuliyeva A."/>
            <person name="Rokas A."/>
            <person name="Ruiz-Duenas F.J."/>
            <person name="Sabat G."/>
            <person name="Salamov A."/>
            <person name="Samejima M."/>
            <person name="Schmutz J."/>
            <person name="Slot J.C."/>
            <person name="St John F."/>
            <person name="Stenlid J."/>
            <person name="Sun H."/>
            <person name="Sun S."/>
            <person name="Syed K."/>
            <person name="Tsang A."/>
            <person name="Wiebenga A."/>
            <person name="Young D."/>
            <person name="Pisabarro A."/>
            <person name="Eastwood D.C."/>
            <person name="Martin F."/>
            <person name="Cullen D."/>
            <person name="Grigoriev I.V."/>
            <person name="Hibbett D.S."/>
        </authorList>
    </citation>
    <scope>NUCLEOTIDE SEQUENCE [LARGE SCALE GENOMIC DNA]</scope>
    <source>
        <strain evidence="4 5">DJM-731 SS1</strain>
    </source>
</reference>
<feature type="domain" description="Fe2OG dioxygenase" evidence="3">
    <location>
        <begin position="169"/>
        <end position="290"/>
    </location>
</feature>
<dbReference type="PANTHER" id="PTHR47990">
    <property type="entry name" value="2-OXOGLUTARATE (2OG) AND FE(II)-DEPENDENT OXYGENASE SUPERFAMILY PROTEIN-RELATED"/>
    <property type="match status" value="1"/>
</dbReference>
<keyword evidence="1" id="KW-0560">Oxidoreductase</keyword>
<dbReference type="GeneID" id="63685479"/>
<dbReference type="GO" id="GO:0016491">
    <property type="term" value="F:oxidoreductase activity"/>
    <property type="evidence" value="ECO:0007669"/>
    <property type="project" value="UniProtKB-KW"/>
</dbReference>
<dbReference type="Pfam" id="PF03171">
    <property type="entry name" value="2OG-FeII_Oxy"/>
    <property type="match status" value="1"/>
</dbReference>
<dbReference type="Proteomes" id="UP000030653">
    <property type="component" value="Unassembled WGS sequence"/>
</dbReference>
<dbReference type="OrthoDB" id="288590at2759"/>
<comment type="similarity">
    <text evidence="1">Belongs to the iron/ascorbate-dependent oxidoreductase family.</text>
</comment>
<organism evidence="4 5">
    <name type="scientific">Dacryopinax primogenitus (strain DJM 731)</name>
    <name type="common">Brown rot fungus</name>
    <dbReference type="NCBI Taxonomy" id="1858805"/>
    <lineage>
        <taxon>Eukaryota</taxon>
        <taxon>Fungi</taxon>
        <taxon>Dikarya</taxon>
        <taxon>Basidiomycota</taxon>
        <taxon>Agaricomycotina</taxon>
        <taxon>Dacrymycetes</taxon>
        <taxon>Dacrymycetales</taxon>
        <taxon>Dacrymycetaceae</taxon>
        <taxon>Dacryopinax</taxon>
    </lineage>
</organism>
<proteinExistence type="inferred from homology"/>
<dbReference type="AlphaFoldDB" id="M5FWC6"/>
<protein>
    <submittedName>
        <fullName evidence="4">Flavonol synthase/flavanone 3-hydroxylase</fullName>
    </submittedName>
</protein>
<dbReference type="InterPro" id="IPR050231">
    <property type="entry name" value="Iron_ascorbate_oxido_reductase"/>
</dbReference>
<dbReference type="InterPro" id="IPR026992">
    <property type="entry name" value="DIOX_N"/>
</dbReference>
<evidence type="ECO:0000256" key="2">
    <source>
        <dbReference type="SAM" id="MobiDB-lite"/>
    </source>
</evidence>
<dbReference type="GO" id="GO:0046872">
    <property type="term" value="F:metal ion binding"/>
    <property type="evidence" value="ECO:0007669"/>
    <property type="project" value="UniProtKB-KW"/>
</dbReference>
<name>M5FWC6_DACPD</name>
<dbReference type="Pfam" id="PF14226">
    <property type="entry name" value="DIOX_N"/>
    <property type="match status" value="1"/>
</dbReference>
<dbReference type="InterPro" id="IPR027443">
    <property type="entry name" value="IPNS-like_sf"/>
</dbReference>